<gene>
    <name evidence="1" type="ORF">UJA718_LOCUS39195</name>
</gene>
<accession>A0A821LVC6</accession>
<keyword evidence="2" id="KW-1185">Reference proteome</keyword>
<dbReference type="EMBL" id="CAJOBP010041178">
    <property type="protein sequence ID" value="CAF4756073.1"/>
    <property type="molecule type" value="Genomic_DNA"/>
</dbReference>
<dbReference type="PANTHER" id="PTHR19847">
    <property type="entry name" value="DDB1- AND CUL4-ASSOCIATED FACTOR 11"/>
    <property type="match status" value="1"/>
</dbReference>
<dbReference type="SMART" id="SM00320">
    <property type="entry name" value="WD40"/>
    <property type="match status" value="2"/>
</dbReference>
<dbReference type="AlphaFoldDB" id="A0A821LVC6"/>
<evidence type="ECO:0000313" key="2">
    <source>
        <dbReference type="Proteomes" id="UP000663873"/>
    </source>
</evidence>
<dbReference type="PANTHER" id="PTHR19847:SF7">
    <property type="entry name" value="DDB1- AND CUL4-ASSOCIATED FACTOR 11"/>
    <property type="match status" value="1"/>
</dbReference>
<dbReference type="InterPro" id="IPR015943">
    <property type="entry name" value="WD40/YVTN_repeat-like_dom_sf"/>
</dbReference>
<dbReference type="InterPro" id="IPR001680">
    <property type="entry name" value="WD40_rpt"/>
</dbReference>
<proteinExistence type="predicted"/>
<organism evidence="1 2">
    <name type="scientific">Rotaria socialis</name>
    <dbReference type="NCBI Taxonomy" id="392032"/>
    <lineage>
        <taxon>Eukaryota</taxon>
        <taxon>Metazoa</taxon>
        <taxon>Spiralia</taxon>
        <taxon>Gnathifera</taxon>
        <taxon>Rotifera</taxon>
        <taxon>Eurotatoria</taxon>
        <taxon>Bdelloidea</taxon>
        <taxon>Philodinida</taxon>
        <taxon>Philodinidae</taxon>
        <taxon>Rotaria</taxon>
    </lineage>
</organism>
<dbReference type="Gene3D" id="2.130.10.10">
    <property type="entry name" value="YVTN repeat-like/Quinoprotein amine dehydrogenase"/>
    <property type="match status" value="1"/>
</dbReference>
<feature type="non-terminal residue" evidence="1">
    <location>
        <position position="1"/>
    </location>
</feature>
<reference evidence="1" key="1">
    <citation type="submission" date="2021-02" db="EMBL/GenBank/DDBJ databases">
        <authorList>
            <person name="Nowell W R."/>
        </authorList>
    </citation>
    <scope>NUCLEOTIDE SEQUENCE</scope>
</reference>
<dbReference type="InterPro" id="IPR036322">
    <property type="entry name" value="WD40_repeat_dom_sf"/>
</dbReference>
<comment type="caution">
    <text evidence="1">The sequence shown here is derived from an EMBL/GenBank/DDBJ whole genome shotgun (WGS) entry which is preliminary data.</text>
</comment>
<dbReference type="Proteomes" id="UP000663873">
    <property type="component" value="Unassembled WGS sequence"/>
</dbReference>
<dbReference type="Pfam" id="PF00400">
    <property type="entry name" value="WD40"/>
    <property type="match status" value="2"/>
</dbReference>
<feature type="non-terminal residue" evidence="1">
    <location>
        <position position="175"/>
    </location>
</feature>
<dbReference type="GO" id="GO:0043161">
    <property type="term" value="P:proteasome-mediated ubiquitin-dependent protein catabolic process"/>
    <property type="evidence" value="ECO:0007669"/>
    <property type="project" value="TreeGrafter"/>
</dbReference>
<sequence>SNAINRVWDYRAGAQPQTLQRHGISGDPSVCTYRGHSVGYTLIRCYFSPLFTTGQRYIITGSSDGCIYIYDVLTGAVERCLRIRNNQYGTGRDKCVRDVAWHPFENYIISTSWDNRRAHVRWTHTIDITTEPSLSPPVETKVAAVQTPPSLATDQPLNRLAAFRRSLIQPFIDID</sequence>
<name>A0A821LVC6_9BILA</name>
<dbReference type="InterPro" id="IPR051859">
    <property type="entry name" value="DCAF"/>
</dbReference>
<protein>
    <submittedName>
        <fullName evidence="1">Uncharacterized protein</fullName>
    </submittedName>
</protein>
<evidence type="ECO:0000313" key="1">
    <source>
        <dbReference type="EMBL" id="CAF4756073.1"/>
    </source>
</evidence>
<dbReference type="SUPFAM" id="SSF50978">
    <property type="entry name" value="WD40 repeat-like"/>
    <property type="match status" value="1"/>
</dbReference>
<dbReference type="GO" id="GO:0080008">
    <property type="term" value="C:Cul4-RING E3 ubiquitin ligase complex"/>
    <property type="evidence" value="ECO:0007669"/>
    <property type="project" value="TreeGrafter"/>
</dbReference>